<evidence type="ECO:0000256" key="1">
    <source>
        <dbReference type="SAM" id="MobiDB-lite"/>
    </source>
</evidence>
<feature type="region of interest" description="Disordered" evidence="1">
    <location>
        <begin position="272"/>
        <end position="312"/>
    </location>
</feature>
<dbReference type="RefSeq" id="XP_066659201.1">
    <property type="nucleotide sequence ID" value="XM_066798541.1"/>
</dbReference>
<dbReference type="Gene3D" id="1.20.120.1630">
    <property type="match status" value="1"/>
</dbReference>
<feature type="compositionally biased region" description="Low complexity" evidence="1">
    <location>
        <begin position="288"/>
        <end position="300"/>
    </location>
</feature>
<reference evidence="2 3" key="1">
    <citation type="submission" date="2024-04" db="EMBL/GenBank/DDBJ databases">
        <title>Phyllosticta paracitricarpa is synonymous to the EU quarantine fungus P. citricarpa based on phylogenomic analyses.</title>
        <authorList>
            <consortium name="Lawrence Berkeley National Laboratory"/>
            <person name="Van ingen-buijs V.A."/>
            <person name="Van westerhoven A.C."/>
            <person name="Haridas S."/>
            <person name="Skiadas P."/>
            <person name="Martin F."/>
            <person name="Groenewald J.Z."/>
            <person name="Crous P.W."/>
            <person name="Seidl M.F."/>
        </authorList>
    </citation>
    <scope>NUCLEOTIDE SEQUENCE [LARGE SCALE GENOMIC DNA]</scope>
    <source>
        <strain evidence="2 3">CPC 17464</strain>
    </source>
</reference>
<sequence>MAEQDKYASHLGANPSNPVHDSPHINVQNLPKGAGAEQDRYGGWFGSKGPSAEQVQESLPKASGAEQDRYGGWFGGKAPSAEQLKQKLPDTEPKKSSGWFGFGKEEPPKPSAAEQDRLGGWFAGKGPSADQIQEKLPKTSGAEQDRLGGWLGGKAPSASEVGEKVKEHLPNTSGAEQDRYSGWFGGKAPSASEVNEKVKEHLPNGSGAEQERYGGWFGGKGPSADRVQEHLPKTSGAEQDRYGGWFGGKGPSADKIQERLPQTSGAEQDRYASHFNTRPGNPVEATPGPSGWSSGSVSSGAEQDRFGSHFSRGARNPVNATAVGLLQSAIIPSFGFHSGMSVIAYGISRYTNKIDGKDWLWPSAPVANAWWSAIGTRVLYDGLTLSDAWSSVTYPEKLLLTGVTAWGVRLFYRVASRSVRRGEDDARYTALKEVPSFWNKALFTMFLPEAVAQTIISLPFTLPFRAGVTSALNSPLSDNASIAHTLAVFLFTTGYALEVLADSQLESHTRKSSDLYREGVWSIVRHPNYLGDALVHLSFPALLYSAGIMHPLVLLAPVANYLFLRFIGGDKENEASQAERYAKTNPFKYQQFQEYRMEKNSFWPSFNELKNKWTWAVLAVGAGGAILERVHLRSFPRSIDPPVSCRPIMLPLRSHVHLRSNATPTPHLTISCQAVTHGGRY</sequence>
<accession>A0ABR1M7W3</accession>
<dbReference type="EMBL" id="JBBPEH010000001">
    <property type="protein sequence ID" value="KAK7543966.1"/>
    <property type="molecule type" value="Genomic_DNA"/>
</dbReference>
<dbReference type="PANTHER" id="PTHR32251">
    <property type="entry name" value="3-OXO-5-ALPHA-STEROID 4-DEHYDROGENASE"/>
    <property type="match status" value="1"/>
</dbReference>
<keyword evidence="3" id="KW-1185">Reference proteome</keyword>
<evidence type="ECO:0000313" key="3">
    <source>
        <dbReference type="Proteomes" id="UP001360953"/>
    </source>
</evidence>
<feature type="compositionally biased region" description="Basic and acidic residues" evidence="1">
    <location>
        <begin position="84"/>
        <end position="95"/>
    </location>
</feature>
<dbReference type="GeneID" id="92031447"/>
<dbReference type="Pfam" id="PF06966">
    <property type="entry name" value="DUF1295"/>
    <property type="match status" value="1"/>
</dbReference>
<feature type="region of interest" description="Disordered" evidence="1">
    <location>
        <begin position="1"/>
        <end position="256"/>
    </location>
</feature>
<dbReference type="InterPro" id="IPR010721">
    <property type="entry name" value="UstE-like"/>
</dbReference>
<feature type="compositionally biased region" description="Polar residues" evidence="1">
    <location>
        <begin position="14"/>
        <end position="29"/>
    </location>
</feature>
<protein>
    <submittedName>
        <fullName evidence="2">Uncharacterized protein</fullName>
    </submittedName>
</protein>
<dbReference type="Proteomes" id="UP001360953">
    <property type="component" value="Unassembled WGS sequence"/>
</dbReference>
<comment type="caution">
    <text evidence="2">The sequence shown here is derived from an EMBL/GenBank/DDBJ whole genome shotgun (WGS) entry which is preliminary data.</text>
</comment>
<gene>
    <name evidence="2" type="ORF">J3D65DRAFT_608048</name>
</gene>
<evidence type="ECO:0000313" key="2">
    <source>
        <dbReference type="EMBL" id="KAK7543966.1"/>
    </source>
</evidence>
<organism evidence="2 3">
    <name type="scientific">Phyllosticta citribraziliensis</name>
    <dbReference type="NCBI Taxonomy" id="989973"/>
    <lineage>
        <taxon>Eukaryota</taxon>
        <taxon>Fungi</taxon>
        <taxon>Dikarya</taxon>
        <taxon>Ascomycota</taxon>
        <taxon>Pezizomycotina</taxon>
        <taxon>Dothideomycetes</taxon>
        <taxon>Dothideomycetes incertae sedis</taxon>
        <taxon>Botryosphaeriales</taxon>
        <taxon>Phyllostictaceae</taxon>
        <taxon>Phyllosticta</taxon>
    </lineage>
</organism>
<dbReference type="PANTHER" id="PTHR32251:SF15">
    <property type="entry name" value="3-OXO-5-ALPHA-STEROID 4-DEHYDROGENASE (DUF1295)"/>
    <property type="match status" value="1"/>
</dbReference>
<name>A0ABR1M7W3_9PEZI</name>
<proteinExistence type="predicted"/>